<dbReference type="EMBL" id="FOGU01000006">
    <property type="protein sequence ID" value="SES16138.1"/>
    <property type="molecule type" value="Genomic_DNA"/>
</dbReference>
<accession>A0A1H9V3H3</accession>
<evidence type="ECO:0000313" key="3">
    <source>
        <dbReference type="EMBL" id="SES16138.1"/>
    </source>
</evidence>
<feature type="region of interest" description="Disordered" evidence="1">
    <location>
        <begin position="121"/>
        <end position="192"/>
    </location>
</feature>
<feature type="compositionally biased region" description="Acidic residues" evidence="1">
    <location>
        <begin position="270"/>
        <end position="282"/>
    </location>
</feature>
<dbReference type="Pfam" id="PF01551">
    <property type="entry name" value="Peptidase_M23"/>
    <property type="match status" value="1"/>
</dbReference>
<dbReference type="SUPFAM" id="SSF54106">
    <property type="entry name" value="LysM domain"/>
    <property type="match status" value="1"/>
</dbReference>
<feature type="compositionally biased region" description="Low complexity" evidence="1">
    <location>
        <begin position="121"/>
        <end position="137"/>
    </location>
</feature>
<evidence type="ECO:0000259" key="2">
    <source>
        <dbReference type="PROSITE" id="PS51782"/>
    </source>
</evidence>
<dbReference type="RefSeq" id="WP_092693891.1">
    <property type="nucleotide sequence ID" value="NZ_FOGU01000006.1"/>
</dbReference>
<dbReference type="Gene3D" id="3.10.350.10">
    <property type="entry name" value="LysM domain"/>
    <property type="match status" value="1"/>
</dbReference>
<dbReference type="CDD" id="cd00118">
    <property type="entry name" value="LysM"/>
    <property type="match status" value="1"/>
</dbReference>
<dbReference type="InterPro" id="IPR011055">
    <property type="entry name" value="Dup_hybrid_motif"/>
</dbReference>
<feature type="region of interest" description="Disordered" evidence="1">
    <location>
        <begin position="237"/>
        <end position="301"/>
    </location>
</feature>
<feature type="compositionally biased region" description="Low complexity" evidence="1">
    <location>
        <begin position="158"/>
        <end position="176"/>
    </location>
</feature>
<dbReference type="GO" id="GO:0004222">
    <property type="term" value="F:metalloendopeptidase activity"/>
    <property type="evidence" value="ECO:0007669"/>
    <property type="project" value="TreeGrafter"/>
</dbReference>
<sequence length="411" mass="42680">MAHGTLGMRGVVLGATALTMLAACDRSGGMDFDFRDNFTGAFDTSQAVSGTVSNRPEPDSRGVISYPNYQVAVARRGDTVADVAGRVGLPAQEIADYNGIPLDVSLRQGEVIALPRRVDDTSGTAAGQSQSSAQAGALRSESVDVQTLAGDAINRADTPSSQSQTQTASRTQSQPTAPAPTQSGEEPVRHKVAPGETAFSIARRYDVPVSALGEWNGLGSDLTVREGQYLLIPVAQGAPAPEPQDEDVTRPGEGTATPTPPSADEPLPQQDEEPGPAEETPDSPDLGTSATEVSDTSELALPVSGPIIRGFSKGENDGIDIQAAAGTPVRAAEDGTVATITRDTGQVPILVLRHPDGLLTVYAGVNALNVEKGDSVQRGQTIAEVSEGDPSFVHFEVLEGFESVDPGPYLE</sequence>
<dbReference type="CDD" id="cd12797">
    <property type="entry name" value="M23_peptidase"/>
    <property type="match status" value="1"/>
</dbReference>
<feature type="compositionally biased region" description="Polar residues" evidence="1">
    <location>
        <begin position="286"/>
        <end position="297"/>
    </location>
</feature>
<dbReference type="SUPFAM" id="SSF51261">
    <property type="entry name" value="Duplicated hybrid motif"/>
    <property type="match status" value="1"/>
</dbReference>
<keyword evidence="3" id="KW-0378">Hydrolase</keyword>
<dbReference type="SMART" id="SM00257">
    <property type="entry name" value="LysM"/>
    <property type="match status" value="2"/>
</dbReference>
<dbReference type="Gene3D" id="2.70.70.10">
    <property type="entry name" value="Glucose Permease (Domain IIA)"/>
    <property type="match status" value="1"/>
</dbReference>
<name>A0A1H9V3H3_9RHOB</name>
<dbReference type="Proteomes" id="UP000198885">
    <property type="component" value="Unassembled WGS sequence"/>
</dbReference>
<gene>
    <name evidence="3" type="ORF">SAMN04490244_106216</name>
</gene>
<dbReference type="InterPro" id="IPR016047">
    <property type="entry name" value="M23ase_b-sheet_dom"/>
</dbReference>
<dbReference type="PROSITE" id="PS51782">
    <property type="entry name" value="LYSM"/>
    <property type="match status" value="1"/>
</dbReference>
<evidence type="ECO:0000313" key="4">
    <source>
        <dbReference type="Proteomes" id="UP000198885"/>
    </source>
</evidence>
<keyword evidence="4" id="KW-1185">Reference proteome</keyword>
<organism evidence="3 4">
    <name type="scientific">Tranquillimonas rosea</name>
    <dbReference type="NCBI Taxonomy" id="641238"/>
    <lineage>
        <taxon>Bacteria</taxon>
        <taxon>Pseudomonadati</taxon>
        <taxon>Pseudomonadota</taxon>
        <taxon>Alphaproteobacteria</taxon>
        <taxon>Rhodobacterales</taxon>
        <taxon>Roseobacteraceae</taxon>
        <taxon>Tranquillimonas</taxon>
    </lineage>
</organism>
<feature type="domain" description="LysM" evidence="2">
    <location>
        <begin position="188"/>
        <end position="232"/>
    </location>
</feature>
<evidence type="ECO:0000256" key="1">
    <source>
        <dbReference type="SAM" id="MobiDB-lite"/>
    </source>
</evidence>
<dbReference type="AlphaFoldDB" id="A0A1H9V3H3"/>
<protein>
    <submittedName>
        <fullName evidence="3">Murein DD-endopeptidase MepM and murein hydrolase activator NlpD, contain LysM domain</fullName>
    </submittedName>
</protein>
<dbReference type="PANTHER" id="PTHR21666">
    <property type="entry name" value="PEPTIDASE-RELATED"/>
    <property type="match status" value="1"/>
</dbReference>
<proteinExistence type="predicted"/>
<dbReference type="STRING" id="641238.SAMN04490244_106216"/>
<dbReference type="InterPro" id="IPR036779">
    <property type="entry name" value="LysM_dom_sf"/>
</dbReference>
<reference evidence="3 4" key="1">
    <citation type="submission" date="2016-10" db="EMBL/GenBank/DDBJ databases">
        <authorList>
            <person name="de Groot N.N."/>
        </authorList>
    </citation>
    <scope>NUCLEOTIDE SEQUENCE [LARGE SCALE GENOMIC DNA]</scope>
    <source>
        <strain evidence="3 4">DSM 23042</strain>
    </source>
</reference>
<dbReference type="InterPro" id="IPR018392">
    <property type="entry name" value="LysM"/>
</dbReference>
<dbReference type="PANTHER" id="PTHR21666:SF270">
    <property type="entry name" value="MUREIN HYDROLASE ACTIVATOR ENVC"/>
    <property type="match status" value="1"/>
</dbReference>
<dbReference type="InterPro" id="IPR050570">
    <property type="entry name" value="Cell_wall_metabolism_enzyme"/>
</dbReference>
<dbReference type="Pfam" id="PF01476">
    <property type="entry name" value="LysM"/>
    <property type="match status" value="2"/>
</dbReference>
<dbReference type="OrthoDB" id="9795421at2"/>